<evidence type="ECO:0008006" key="4">
    <source>
        <dbReference type="Google" id="ProtNLM"/>
    </source>
</evidence>
<dbReference type="Proteomes" id="UP001217838">
    <property type="component" value="Unassembled WGS sequence"/>
</dbReference>
<feature type="compositionally biased region" description="Low complexity" evidence="1">
    <location>
        <begin position="46"/>
        <end position="73"/>
    </location>
</feature>
<comment type="caution">
    <text evidence="2">The sequence shown here is derived from an EMBL/GenBank/DDBJ whole genome shotgun (WGS) entry which is preliminary data.</text>
</comment>
<dbReference type="SUPFAM" id="SSF56436">
    <property type="entry name" value="C-type lectin-like"/>
    <property type="match status" value="1"/>
</dbReference>
<evidence type="ECO:0000256" key="1">
    <source>
        <dbReference type="SAM" id="MobiDB-lite"/>
    </source>
</evidence>
<feature type="compositionally biased region" description="Polar residues" evidence="1">
    <location>
        <begin position="27"/>
        <end position="39"/>
    </location>
</feature>
<keyword evidence="3" id="KW-1185">Reference proteome</keyword>
<gene>
    <name evidence="2" type="ORF">POL58_38260</name>
</gene>
<sequence>MSHNTYLVALLVMSLGTACTDDPLTSMPASDSGSGSPTSFDPPLPSSATMSEEPTSTEPTTSSTSTGALTTTSGPDGSVCGDGAVGDEEQCDLGDANANIGACTLECKHASCGDGLVHEGVEQCDFGLGNDDSYNGCRPLDCQYGPRCGDGVLDVEHEICDRGELNGTGTTDDEFAPCSLMCGYYGRLLFITSQQFNGDLGGVSGADLKCHAAALAVGLPNANKYRAWISDNFQSPETRYDQWDLPGVPVILTGGLVVADDLLDLVDNGPHTGIARTEFGEALFEERVWTNTSAFGEIFSIDDHCDSWTAADGSLQARWGFNALAVEDGPEWDSWRAERWWTSFSVFSCKGLARLYCIDDGFVLEQED</sequence>
<dbReference type="Gene3D" id="3.10.100.10">
    <property type="entry name" value="Mannose-Binding Protein A, subunit A"/>
    <property type="match status" value="1"/>
</dbReference>
<proteinExistence type="predicted"/>
<protein>
    <recommendedName>
        <fullName evidence="4">Myxococcus cysteine-rich repeat-containing protein</fullName>
    </recommendedName>
</protein>
<feature type="region of interest" description="Disordered" evidence="1">
    <location>
        <begin position="24"/>
        <end position="81"/>
    </location>
</feature>
<organism evidence="2 3">
    <name type="scientific">Nannocystis radixulma</name>
    <dbReference type="NCBI Taxonomy" id="2995305"/>
    <lineage>
        <taxon>Bacteria</taxon>
        <taxon>Pseudomonadati</taxon>
        <taxon>Myxococcota</taxon>
        <taxon>Polyangia</taxon>
        <taxon>Nannocystales</taxon>
        <taxon>Nannocystaceae</taxon>
        <taxon>Nannocystis</taxon>
    </lineage>
</organism>
<reference evidence="2 3" key="1">
    <citation type="submission" date="2022-11" db="EMBL/GenBank/DDBJ databases">
        <title>Minimal conservation of predation-associated metabolite biosynthetic gene clusters underscores biosynthetic potential of Myxococcota including descriptions for ten novel species: Archangium lansinium sp. nov., Myxococcus landrumus sp. nov., Nannocystis bai.</title>
        <authorList>
            <person name="Ahearne A."/>
            <person name="Stevens C."/>
            <person name="Dowd S."/>
        </authorList>
    </citation>
    <scope>NUCLEOTIDE SEQUENCE [LARGE SCALE GENOMIC DNA]</scope>
    <source>
        <strain evidence="2 3">NCELM</strain>
    </source>
</reference>
<dbReference type="RefSeq" id="WP_272006987.1">
    <property type="nucleotide sequence ID" value="NZ_JAQNDN010000022.1"/>
</dbReference>
<evidence type="ECO:0000313" key="3">
    <source>
        <dbReference type="Proteomes" id="UP001217838"/>
    </source>
</evidence>
<evidence type="ECO:0000313" key="2">
    <source>
        <dbReference type="EMBL" id="MDC0673652.1"/>
    </source>
</evidence>
<accession>A0ABT5BHL9</accession>
<dbReference type="EMBL" id="JAQNDN010000022">
    <property type="protein sequence ID" value="MDC0673652.1"/>
    <property type="molecule type" value="Genomic_DNA"/>
</dbReference>
<name>A0ABT5BHL9_9BACT</name>
<dbReference type="InterPro" id="IPR016186">
    <property type="entry name" value="C-type_lectin-like/link_sf"/>
</dbReference>
<dbReference type="InterPro" id="IPR016187">
    <property type="entry name" value="CTDL_fold"/>
</dbReference>